<dbReference type="Pfam" id="PF10199">
    <property type="entry name" value="Adaptin_binding"/>
    <property type="match status" value="1"/>
</dbReference>
<dbReference type="PANTHER" id="PTHR28043:SF1">
    <property type="entry name" value="INCREASED RECOMBINATION CENTERS PROTEIN 6"/>
    <property type="match status" value="1"/>
</dbReference>
<reference evidence="1" key="1">
    <citation type="journal article" date="2020" name="Stud. Mycol.">
        <title>101 Dothideomycetes genomes: a test case for predicting lifestyles and emergence of pathogens.</title>
        <authorList>
            <person name="Haridas S."/>
            <person name="Albert R."/>
            <person name="Binder M."/>
            <person name="Bloem J."/>
            <person name="Labutti K."/>
            <person name="Salamov A."/>
            <person name="Andreopoulos B."/>
            <person name="Baker S."/>
            <person name="Barry K."/>
            <person name="Bills G."/>
            <person name="Bluhm B."/>
            <person name="Cannon C."/>
            <person name="Castanera R."/>
            <person name="Culley D."/>
            <person name="Daum C."/>
            <person name="Ezra D."/>
            <person name="Gonzalez J."/>
            <person name="Henrissat B."/>
            <person name="Kuo A."/>
            <person name="Liang C."/>
            <person name="Lipzen A."/>
            <person name="Lutzoni F."/>
            <person name="Magnuson J."/>
            <person name="Mondo S."/>
            <person name="Nolan M."/>
            <person name="Ohm R."/>
            <person name="Pangilinan J."/>
            <person name="Park H.-J."/>
            <person name="Ramirez L."/>
            <person name="Alfaro M."/>
            <person name="Sun H."/>
            <person name="Tritt A."/>
            <person name="Yoshinaga Y."/>
            <person name="Zwiers L.-H."/>
            <person name="Turgeon B."/>
            <person name="Goodwin S."/>
            <person name="Spatafora J."/>
            <person name="Crous P."/>
            <person name="Grigoriev I."/>
        </authorList>
    </citation>
    <scope>NUCLEOTIDE SEQUENCE</scope>
    <source>
        <strain evidence="1">CBS 130266</strain>
    </source>
</reference>
<sequence>MEITHPRRILAVGAPDSGILTLLKDLTGSAPTPIDDTTAGLSHTWNLKTAYYTVELPVWIDEIKEVKAWEVEFSRTEAREVVGALGAWVYCFRKPLTDKDLETIKTTLRSIQSVTKSACGYNWDGTLLAISTPQGTTSTSSAAQLTFDDWDEICREWGFEYIDSSAKGKNDFGEPVGVERIREALEATEWEGGEGELEYDLGLGDEDGEFRDGEGIEEDGEEDWGAFAGVERDMGMDLLGLKAAMRDIGEDGGNGEEDEEAQVEQLERMMVKVMAIKDTSSTLPLEQKKKFAAKAVNDIMKGL</sequence>
<comment type="caution">
    <text evidence="1">The sequence shown here is derived from an EMBL/GenBank/DDBJ whole genome shotgun (WGS) entry which is preliminary data.</text>
</comment>
<evidence type="ECO:0000313" key="2">
    <source>
        <dbReference type="Proteomes" id="UP000800235"/>
    </source>
</evidence>
<dbReference type="PANTHER" id="PTHR28043">
    <property type="entry name" value="INCREASED RECOMBINATION CENTERS PROTEIN 6"/>
    <property type="match status" value="1"/>
</dbReference>
<dbReference type="OrthoDB" id="10261384at2759"/>
<dbReference type="EMBL" id="MU007044">
    <property type="protein sequence ID" value="KAF2429728.1"/>
    <property type="molecule type" value="Genomic_DNA"/>
</dbReference>
<gene>
    <name evidence="1" type="ORF">EJ08DRAFT_266147</name>
</gene>
<evidence type="ECO:0000313" key="1">
    <source>
        <dbReference type="EMBL" id="KAF2429728.1"/>
    </source>
</evidence>
<dbReference type="InterPro" id="IPR034627">
    <property type="entry name" value="Irc6"/>
</dbReference>
<dbReference type="AlphaFoldDB" id="A0A9P4TYB5"/>
<dbReference type="Proteomes" id="UP000800235">
    <property type="component" value="Unassembled WGS sequence"/>
</dbReference>
<proteinExistence type="predicted"/>
<dbReference type="GO" id="GO:0016192">
    <property type="term" value="P:vesicle-mediated transport"/>
    <property type="evidence" value="ECO:0007669"/>
    <property type="project" value="InterPro"/>
</dbReference>
<dbReference type="GO" id="GO:0030674">
    <property type="term" value="F:protein-macromolecule adaptor activity"/>
    <property type="evidence" value="ECO:0007669"/>
    <property type="project" value="TreeGrafter"/>
</dbReference>
<name>A0A9P4TYB5_9PEZI</name>
<organism evidence="1 2">
    <name type="scientific">Tothia fuscella</name>
    <dbReference type="NCBI Taxonomy" id="1048955"/>
    <lineage>
        <taxon>Eukaryota</taxon>
        <taxon>Fungi</taxon>
        <taxon>Dikarya</taxon>
        <taxon>Ascomycota</taxon>
        <taxon>Pezizomycotina</taxon>
        <taxon>Dothideomycetes</taxon>
        <taxon>Pleosporomycetidae</taxon>
        <taxon>Venturiales</taxon>
        <taxon>Cylindrosympodiaceae</taxon>
        <taxon>Tothia</taxon>
    </lineage>
</organism>
<keyword evidence="2" id="KW-1185">Reference proteome</keyword>
<dbReference type="Gene3D" id="3.40.50.11960">
    <property type="match status" value="1"/>
</dbReference>
<accession>A0A9P4TYB5</accession>
<protein>
    <submittedName>
        <fullName evidence="1">Uncharacterized protein</fullName>
    </submittedName>
</protein>